<protein>
    <submittedName>
        <fullName evidence="1">Uncharacterized protein</fullName>
    </submittedName>
</protein>
<evidence type="ECO:0000313" key="2">
    <source>
        <dbReference type="Proteomes" id="UP000245698"/>
    </source>
</evidence>
<dbReference type="AlphaFoldDB" id="A0A2P9AEZ8"/>
<organism evidence="1 2">
    <name type="scientific">Mesorhizobium delmotii</name>
    <dbReference type="NCBI Taxonomy" id="1631247"/>
    <lineage>
        <taxon>Bacteria</taxon>
        <taxon>Pseudomonadati</taxon>
        <taxon>Pseudomonadota</taxon>
        <taxon>Alphaproteobacteria</taxon>
        <taxon>Hyphomicrobiales</taxon>
        <taxon>Phyllobacteriaceae</taxon>
        <taxon>Mesorhizobium</taxon>
    </lineage>
</organism>
<dbReference type="Proteomes" id="UP000245698">
    <property type="component" value="Unassembled WGS sequence"/>
</dbReference>
<keyword evidence="2" id="KW-1185">Reference proteome</keyword>
<name>A0A2P9AEZ8_9HYPH</name>
<reference evidence="2" key="1">
    <citation type="submission" date="2016-12" db="EMBL/GenBank/DDBJ databases">
        <authorList>
            <person name="Brunel B."/>
        </authorList>
    </citation>
    <scope>NUCLEOTIDE SEQUENCE [LARGE SCALE GENOMIC DNA]</scope>
</reference>
<evidence type="ECO:0000313" key="1">
    <source>
        <dbReference type="EMBL" id="SJM29707.1"/>
    </source>
</evidence>
<proteinExistence type="predicted"/>
<accession>A0A2P9AEZ8</accession>
<sequence>MTLDELEIEIHLVKESVVLSRDSRSSEKFMHGIKVLMAKNYIDNLSEEAHRCLIGLGHSDEAETVDLFAQPADLTFGDAAHAHGLDQVVDRAG</sequence>
<dbReference type="EMBL" id="FUIG01000013">
    <property type="protein sequence ID" value="SJM29707.1"/>
    <property type="molecule type" value="Genomic_DNA"/>
</dbReference>
<gene>
    <name evidence="1" type="ORF">BQ8482_111637</name>
</gene>